<feature type="compositionally biased region" description="Low complexity" evidence="1">
    <location>
        <begin position="9"/>
        <end position="23"/>
    </location>
</feature>
<keyword evidence="3" id="KW-1185">Reference proteome</keyword>
<protein>
    <submittedName>
        <fullName evidence="2">Uncharacterized protein</fullName>
    </submittedName>
</protein>
<gene>
    <name evidence="2" type="ORF">H5J25_00860</name>
</gene>
<sequence>MALQTGAMAQTAPEAPAPNAAPADTIRLSDEQRDLILNRTTPDSAAIARGEMSGTERERAQIHGEVGVMVGTNGTRALFGRADIPLGDRGGATIMFESSRFGYRR</sequence>
<dbReference type="AlphaFoldDB" id="A0A974NV10"/>
<evidence type="ECO:0000313" key="2">
    <source>
        <dbReference type="EMBL" id="QQV77421.1"/>
    </source>
</evidence>
<dbReference type="Proteomes" id="UP000595894">
    <property type="component" value="Chromosome"/>
</dbReference>
<proteinExistence type="predicted"/>
<dbReference type="RefSeq" id="WP_202093889.1">
    <property type="nucleotide sequence ID" value="NZ_CP061035.1"/>
</dbReference>
<accession>A0A974NV10</accession>
<feature type="region of interest" description="Disordered" evidence="1">
    <location>
        <begin position="1"/>
        <end position="28"/>
    </location>
</feature>
<dbReference type="KEGG" id="sari:H5J25_00860"/>
<organism evidence="2 3">
    <name type="scientific">Sphingomonas aliaeris</name>
    <dbReference type="NCBI Taxonomy" id="2759526"/>
    <lineage>
        <taxon>Bacteria</taxon>
        <taxon>Pseudomonadati</taxon>
        <taxon>Pseudomonadota</taxon>
        <taxon>Alphaproteobacteria</taxon>
        <taxon>Sphingomonadales</taxon>
        <taxon>Sphingomonadaceae</taxon>
        <taxon>Sphingomonas</taxon>
    </lineage>
</organism>
<reference evidence="3" key="1">
    <citation type="submission" date="2020-09" db="EMBL/GenBank/DDBJ databases">
        <title>Sphingomonas sp., a new species isolated from pork steak.</title>
        <authorList>
            <person name="Heidler von Heilborn D."/>
        </authorList>
    </citation>
    <scope>NUCLEOTIDE SEQUENCE [LARGE SCALE GENOMIC DNA]</scope>
</reference>
<evidence type="ECO:0000313" key="3">
    <source>
        <dbReference type="Proteomes" id="UP000595894"/>
    </source>
</evidence>
<name>A0A974NV10_9SPHN</name>
<dbReference type="EMBL" id="CP061035">
    <property type="protein sequence ID" value="QQV77421.1"/>
    <property type="molecule type" value="Genomic_DNA"/>
</dbReference>
<evidence type="ECO:0000256" key="1">
    <source>
        <dbReference type="SAM" id="MobiDB-lite"/>
    </source>
</evidence>